<dbReference type="Proteomes" id="UP000054988">
    <property type="component" value="Unassembled WGS sequence"/>
</dbReference>
<comment type="caution">
    <text evidence="2">The sequence shown here is derived from an EMBL/GenBank/DDBJ whole genome shotgun (WGS) entry which is preliminary data.</text>
</comment>
<proteinExistence type="predicted"/>
<reference evidence="2 3" key="1">
    <citation type="submission" date="2015-12" db="EMBL/GenBank/DDBJ databases">
        <title>Draft genome sequence of Moniliophthora roreri, the causal agent of frosty pod rot of cacao.</title>
        <authorList>
            <person name="Aime M.C."/>
            <person name="Diaz-Valderrama J.R."/>
            <person name="Kijpornyongpan T."/>
            <person name="Phillips-Mora W."/>
        </authorList>
    </citation>
    <scope>NUCLEOTIDE SEQUENCE [LARGE SCALE GENOMIC DNA]</scope>
    <source>
        <strain evidence="2 3">MCA 2952</strain>
    </source>
</reference>
<dbReference type="eggNOG" id="ENOG502SNI7">
    <property type="taxonomic scope" value="Eukaryota"/>
</dbReference>
<feature type="compositionally biased region" description="Low complexity" evidence="1">
    <location>
        <begin position="336"/>
        <end position="346"/>
    </location>
</feature>
<sequence length="435" mass="46938">MIYKNSTEFPDDIDPSDAPPSYETLHDTRPSSSAVHDTKAPIVEQNQGSGQDGIGGSPGIRPEGFGSKGKGKAPSSWWGSFGMSRTSREVRTTVLGIIRDVVKEYSNADESKSSAARSILSSCAEACAGQGILFSSLLQEKSIEGHTPIYWAIINRPLDSPSPSSAGSSDLLMSLLSFSAPLEPVTLSEIRLACLNTSDQALFQRLRLSPEFAPLSGTDQMVLRGTIPDEVEVVNVPGDEGAFVVDLKLMQFQKRMKVSKEVGVEFIARGRMWKLAFCVSQKDHVHHTIPRTGTWYIQLSLLENSPPTWIDSRILIPDASLNVPPPGDSSLLDIDSQPSPSTPVPASTSFFGSLAGRASQPKPKPTISLRLQARDQLSAANKSSFHQSSIHVPLENSLMANSLQYAGSSYIGADDSLRARLEAKLAKPEAECVIC</sequence>
<dbReference type="AlphaFoldDB" id="A0A0W0EYE1"/>
<evidence type="ECO:0000313" key="2">
    <source>
        <dbReference type="EMBL" id="KTB29078.1"/>
    </source>
</evidence>
<gene>
    <name evidence="2" type="ORF">WG66_18321</name>
</gene>
<accession>A0A0W0EYE1</accession>
<protein>
    <submittedName>
        <fullName evidence="2">Uncharacterized protein</fullName>
    </submittedName>
</protein>
<evidence type="ECO:0000313" key="3">
    <source>
        <dbReference type="Proteomes" id="UP000054988"/>
    </source>
</evidence>
<dbReference type="EMBL" id="LATX01002450">
    <property type="protein sequence ID" value="KTB29078.1"/>
    <property type="molecule type" value="Genomic_DNA"/>
</dbReference>
<name>A0A0W0EYE1_MONRR</name>
<organism evidence="2 3">
    <name type="scientific">Moniliophthora roreri</name>
    <name type="common">Frosty pod rot fungus</name>
    <name type="synonym">Monilia roreri</name>
    <dbReference type="NCBI Taxonomy" id="221103"/>
    <lineage>
        <taxon>Eukaryota</taxon>
        <taxon>Fungi</taxon>
        <taxon>Dikarya</taxon>
        <taxon>Basidiomycota</taxon>
        <taxon>Agaricomycotina</taxon>
        <taxon>Agaricomycetes</taxon>
        <taxon>Agaricomycetidae</taxon>
        <taxon>Agaricales</taxon>
        <taxon>Marasmiineae</taxon>
        <taxon>Marasmiaceae</taxon>
        <taxon>Moniliophthora</taxon>
    </lineage>
</organism>
<evidence type="ECO:0000256" key="1">
    <source>
        <dbReference type="SAM" id="MobiDB-lite"/>
    </source>
</evidence>
<feature type="region of interest" description="Disordered" evidence="1">
    <location>
        <begin position="1"/>
        <end position="75"/>
    </location>
</feature>
<feature type="region of interest" description="Disordered" evidence="1">
    <location>
        <begin position="327"/>
        <end position="346"/>
    </location>
</feature>